<dbReference type="Proteomes" id="UP001203207">
    <property type="component" value="Unassembled WGS sequence"/>
</dbReference>
<organism evidence="3 4">
    <name type="scientific">Natronocalculus amylovorans</name>
    <dbReference type="NCBI Taxonomy" id="2917812"/>
    <lineage>
        <taxon>Archaea</taxon>
        <taxon>Methanobacteriati</taxon>
        <taxon>Methanobacteriota</taxon>
        <taxon>Stenosarchaea group</taxon>
        <taxon>Halobacteria</taxon>
        <taxon>Halobacteriales</taxon>
        <taxon>Haloferacaceae</taxon>
        <taxon>Natronocalculus</taxon>
    </lineage>
</organism>
<keyword evidence="4" id="KW-1185">Reference proteome</keyword>
<feature type="transmembrane region" description="Helical" evidence="2">
    <location>
        <begin position="89"/>
        <end position="109"/>
    </location>
</feature>
<protein>
    <submittedName>
        <fullName evidence="3">Uncharacterized protein</fullName>
    </submittedName>
</protein>
<proteinExistence type="predicted"/>
<dbReference type="AlphaFoldDB" id="A0AAE3G031"/>
<reference evidence="3" key="1">
    <citation type="journal article" date="2022" name="Syst. Appl. Microbiol.">
        <title>Natronocalculus amylovorans gen. nov., sp. nov., and Natranaeroarchaeum aerophilus sp. nov., dominant culturable amylolytic natronoarchaea from hypersaline soda lakes in southwestern Siberia.</title>
        <authorList>
            <person name="Sorokin D.Y."/>
            <person name="Elcheninov A.G."/>
            <person name="Khizhniak T.V."/>
            <person name="Koenen M."/>
            <person name="Bale N.J."/>
            <person name="Damste J.S.S."/>
            <person name="Kublanov I.V."/>
        </authorList>
    </citation>
    <scope>NUCLEOTIDE SEQUENCE</scope>
    <source>
        <strain evidence="3">AArc-St2</strain>
    </source>
</reference>
<reference evidence="3" key="2">
    <citation type="submission" date="2022-02" db="EMBL/GenBank/DDBJ databases">
        <authorList>
            <person name="Elcheninov A.G."/>
            <person name="Sorokin D.Y."/>
            <person name="Kublanov I.V."/>
        </authorList>
    </citation>
    <scope>NUCLEOTIDE SEQUENCE</scope>
    <source>
        <strain evidence="3">AArc-St2</strain>
    </source>
</reference>
<keyword evidence="2" id="KW-0472">Membrane</keyword>
<gene>
    <name evidence="3" type="ORF">AArcSt2_16300</name>
</gene>
<accession>A0AAE3G031</accession>
<dbReference type="RefSeq" id="WP_250586240.1">
    <property type="nucleotide sequence ID" value="NZ_JAKRVX010000013.1"/>
</dbReference>
<dbReference type="EMBL" id="JAKRVX010000013">
    <property type="protein sequence ID" value="MCL9818499.1"/>
    <property type="molecule type" value="Genomic_DNA"/>
</dbReference>
<keyword evidence="2" id="KW-0812">Transmembrane</keyword>
<name>A0AAE3G031_9EURY</name>
<evidence type="ECO:0000313" key="4">
    <source>
        <dbReference type="Proteomes" id="UP001203207"/>
    </source>
</evidence>
<feature type="compositionally biased region" description="Low complexity" evidence="1">
    <location>
        <begin position="1"/>
        <end position="12"/>
    </location>
</feature>
<sequence>MTETATQATQTDAEPDPEENNDNKKTGIVGRVWSKRGSALAYIAGGIVLYIAVTNLQNNTIAGILGILLGVVTLPVVRSRLPLSTRVLITRYGKVLVVIFVAIFSGAIVDPDSLFMSIEALLGV</sequence>
<evidence type="ECO:0000256" key="2">
    <source>
        <dbReference type="SAM" id="Phobius"/>
    </source>
</evidence>
<comment type="caution">
    <text evidence="3">The sequence shown here is derived from an EMBL/GenBank/DDBJ whole genome shotgun (WGS) entry which is preliminary data.</text>
</comment>
<keyword evidence="2" id="KW-1133">Transmembrane helix</keyword>
<feature type="region of interest" description="Disordered" evidence="1">
    <location>
        <begin position="1"/>
        <end position="27"/>
    </location>
</feature>
<evidence type="ECO:0000313" key="3">
    <source>
        <dbReference type="EMBL" id="MCL9818499.1"/>
    </source>
</evidence>
<feature type="transmembrane region" description="Helical" evidence="2">
    <location>
        <begin position="59"/>
        <end position="77"/>
    </location>
</feature>
<evidence type="ECO:0000256" key="1">
    <source>
        <dbReference type="SAM" id="MobiDB-lite"/>
    </source>
</evidence>
<feature type="transmembrane region" description="Helical" evidence="2">
    <location>
        <begin position="37"/>
        <end position="53"/>
    </location>
</feature>